<proteinExistence type="predicted"/>
<gene>
    <name evidence="1" type="ORF">NT6N_35070</name>
</gene>
<reference evidence="1" key="1">
    <citation type="submission" date="2024-07" db="EMBL/GenBank/DDBJ databases">
        <title>Complete genome sequence of Verrucomicrobiaceae bacterium NT6N.</title>
        <authorList>
            <person name="Huang C."/>
            <person name="Takami H."/>
            <person name="Hamasaki K."/>
        </authorList>
    </citation>
    <scope>NUCLEOTIDE SEQUENCE</scope>
    <source>
        <strain evidence="1">NT6N</strain>
    </source>
</reference>
<sequence length="214" mass="23803">MKTITRDQLDAICNNGRPIDSKGGFPAVVLHPDGTITKLWARKKGFFSSATLHPYSGRFVSNAAKLSALGIKVPEIIDHARLENSHVRLVTYRGLSGDSIRELLETAPDQVDMEALCRYIDHLHGKGISFGGMHLGNIIKMPDGYGLIDFTDVRFYGKSLTPQKRAANLRTPLRYQEDIDRIQKAGLPELVDSYLTVADLTDSEKVEVRKLLGR</sequence>
<name>A0AAT9FQP2_9BACT</name>
<dbReference type="InterPro" id="IPR011009">
    <property type="entry name" value="Kinase-like_dom_sf"/>
</dbReference>
<dbReference type="EMBL" id="AP026866">
    <property type="protein sequence ID" value="BDS08467.1"/>
    <property type="molecule type" value="Genomic_DNA"/>
</dbReference>
<accession>A0AAT9FQP2</accession>
<dbReference type="SUPFAM" id="SSF56112">
    <property type="entry name" value="Protein kinase-like (PK-like)"/>
    <property type="match status" value="1"/>
</dbReference>
<protein>
    <submittedName>
        <fullName evidence="1">Toluene tolerance protein</fullName>
    </submittedName>
</protein>
<organism evidence="1">
    <name type="scientific">Oceaniferula spumae</name>
    <dbReference type="NCBI Taxonomy" id="2979115"/>
    <lineage>
        <taxon>Bacteria</taxon>
        <taxon>Pseudomonadati</taxon>
        <taxon>Verrucomicrobiota</taxon>
        <taxon>Verrucomicrobiia</taxon>
        <taxon>Verrucomicrobiales</taxon>
        <taxon>Verrucomicrobiaceae</taxon>
        <taxon>Oceaniferula</taxon>
    </lineage>
</organism>
<dbReference type="AlphaFoldDB" id="A0AAT9FQP2"/>
<evidence type="ECO:0000313" key="1">
    <source>
        <dbReference type="EMBL" id="BDS08467.1"/>
    </source>
</evidence>
<dbReference type="KEGG" id="osu:NT6N_35070"/>